<dbReference type="Proteomes" id="UP000660675">
    <property type="component" value="Unassembled WGS sequence"/>
</dbReference>
<dbReference type="Gene3D" id="3.20.20.190">
    <property type="entry name" value="Phosphatidylinositol (PI) phosphodiesterase"/>
    <property type="match status" value="1"/>
</dbReference>
<keyword evidence="3" id="KW-1185">Reference proteome</keyword>
<dbReference type="InterPro" id="IPR051236">
    <property type="entry name" value="HAT_RTT109-like"/>
</dbReference>
<proteinExistence type="predicted"/>
<organism evidence="2 3">
    <name type="scientific">Streptomyces gelaticus</name>
    <dbReference type="NCBI Taxonomy" id="285446"/>
    <lineage>
        <taxon>Bacteria</taxon>
        <taxon>Bacillati</taxon>
        <taxon>Actinomycetota</taxon>
        <taxon>Actinomycetes</taxon>
        <taxon>Kitasatosporales</taxon>
        <taxon>Streptomycetaceae</taxon>
        <taxon>Streptomyces</taxon>
    </lineage>
</organism>
<evidence type="ECO:0000313" key="3">
    <source>
        <dbReference type="Proteomes" id="UP000660675"/>
    </source>
</evidence>
<gene>
    <name evidence="2" type="ORF">GCM10015535_05070</name>
</gene>
<dbReference type="InterPro" id="IPR039559">
    <property type="entry name" value="AIM6_PI-PLC-like_dom"/>
</dbReference>
<dbReference type="EMBL" id="BMTF01000001">
    <property type="protein sequence ID" value="GGV75106.1"/>
    <property type="molecule type" value="Genomic_DNA"/>
</dbReference>
<evidence type="ECO:0000313" key="2">
    <source>
        <dbReference type="EMBL" id="GGV75106.1"/>
    </source>
</evidence>
<dbReference type="PANTHER" id="PTHR31571:SF1">
    <property type="entry name" value="ALTERED INHERITANCE OF MITOCHONDRIA PROTEIN 6"/>
    <property type="match status" value="1"/>
</dbReference>
<dbReference type="CDD" id="cd08577">
    <property type="entry name" value="PI-PLCc_GDPD_SF_unchar3"/>
    <property type="match status" value="1"/>
</dbReference>
<dbReference type="PANTHER" id="PTHR31571">
    <property type="entry name" value="ALTERED INHERITANCE OF MITOCHONDRIA PROTEIN 6"/>
    <property type="match status" value="1"/>
</dbReference>
<dbReference type="SUPFAM" id="SSF51695">
    <property type="entry name" value="PLC-like phosphodiesterases"/>
    <property type="match status" value="1"/>
</dbReference>
<evidence type="ECO:0000256" key="1">
    <source>
        <dbReference type="ARBA" id="ARBA00014286"/>
    </source>
</evidence>
<reference evidence="3" key="1">
    <citation type="journal article" date="2019" name="Int. J. Syst. Evol. Microbiol.">
        <title>The Global Catalogue of Microorganisms (GCM) 10K type strain sequencing project: providing services to taxonomists for standard genome sequencing and annotation.</title>
        <authorList>
            <consortium name="The Broad Institute Genomics Platform"/>
            <consortium name="The Broad Institute Genome Sequencing Center for Infectious Disease"/>
            <person name="Wu L."/>
            <person name="Ma J."/>
        </authorList>
    </citation>
    <scope>NUCLEOTIDE SEQUENCE [LARGE SCALE GENOMIC DNA]</scope>
    <source>
        <strain evidence="3">JCM 4376</strain>
    </source>
</reference>
<dbReference type="Pfam" id="PF13653">
    <property type="entry name" value="GDPD_2"/>
    <property type="match status" value="1"/>
</dbReference>
<comment type="caution">
    <text evidence="2">The sequence shown here is derived from an EMBL/GenBank/DDBJ whole genome shotgun (WGS) entry which is preliminary data.</text>
</comment>
<dbReference type="InterPro" id="IPR017946">
    <property type="entry name" value="PLC-like_Pdiesterase_TIM-brl"/>
</dbReference>
<protein>
    <recommendedName>
        <fullName evidence="1">Altered inheritance of mitochondria protein 6</fullName>
    </recommendedName>
</protein>
<accession>A0ABQ2VR29</accession>
<name>A0ABQ2VR29_9ACTN</name>
<sequence length="401" mass="43217">MARPAGTTALDAAACGTAVPQDRPATGSAGGTRLAISTCADGAGRRRTLPARRDNGSRRADDDLVNSCAVPVRCGKSRRILGRVRPSGPPLAPGESMAFPTRRSVVTTALATVAAGTLLSPRTAAASEAAPTSTAVRRHRRQPLRRAHAHNDYLHTRPLYDALEHGFTSVEADIFLVDGELLVAHEATDLDPARTLASLYLDPLLARVRANHGTVHLGHHEPVQLLIDIKTDGAAAYLELDRQLRRYRRMLTSYHHGRVRPGAVTPVISGDRAARVPMEAQQSRYAFYDGRPEDLGTSATAAFIPLISSSWSDGFSWLGAGPFPAAERDKLRSHVDRAHRNGQRVRFWATPDAPGPAREAVWTELLAAGVDHLNTDDLAGLEAFLRTHDRDGRTGAAQPRG</sequence>